<dbReference type="Proteomes" id="UP000192721">
    <property type="component" value="Unassembled WGS sequence"/>
</dbReference>
<evidence type="ECO:0000313" key="3">
    <source>
        <dbReference type="Proteomes" id="UP000192721"/>
    </source>
</evidence>
<keyword evidence="1" id="KW-1133">Transmembrane helix</keyword>
<name>A0A1W0D6X4_9NEIS</name>
<feature type="transmembrane region" description="Helical" evidence="1">
    <location>
        <begin position="69"/>
        <end position="89"/>
    </location>
</feature>
<dbReference type="Pfam" id="PF10993">
    <property type="entry name" value="DUF2818"/>
    <property type="match status" value="1"/>
</dbReference>
<organism evidence="2 3">
    <name type="scientific">Chromobacterium haemolyticum</name>
    <dbReference type="NCBI Taxonomy" id="394935"/>
    <lineage>
        <taxon>Bacteria</taxon>
        <taxon>Pseudomonadati</taxon>
        <taxon>Pseudomonadota</taxon>
        <taxon>Betaproteobacteria</taxon>
        <taxon>Neisseriales</taxon>
        <taxon>Chromobacteriaceae</taxon>
        <taxon>Chromobacterium</taxon>
    </lineage>
</organism>
<evidence type="ECO:0008006" key="4">
    <source>
        <dbReference type="Google" id="ProtNLM"/>
    </source>
</evidence>
<evidence type="ECO:0000313" key="2">
    <source>
        <dbReference type="EMBL" id="OQS42781.1"/>
    </source>
</evidence>
<evidence type="ECO:0000256" key="1">
    <source>
        <dbReference type="SAM" id="Phobius"/>
    </source>
</evidence>
<comment type="caution">
    <text evidence="2">The sequence shown here is derived from an EMBL/GenBank/DDBJ whole genome shotgun (WGS) entry which is preliminary data.</text>
</comment>
<protein>
    <recommendedName>
        <fullName evidence="4">DUF2818 domain-containing protein</fullName>
    </recommendedName>
</protein>
<gene>
    <name evidence="2" type="ORF">B0T45_05300</name>
</gene>
<proteinExistence type="predicted"/>
<keyword evidence="1" id="KW-0812">Transmembrane</keyword>
<accession>A0A1W0D6X4</accession>
<dbReference type="PIRSF" id="PIRSF019883">
    <property type="entry name" value="UCP019883"/>
    <property type="match status" value="1"/>
</dbReference>
<dbReference type="RefSeq" id="WP_043642191.1">
    <property type="nucleotide sequence ID" value="NZ_JBBIGS010000059.1"/>
</dbReference>
<dbReference type="AlphaFoldDB" id="A0A1W0D6X4"/>
<reference evidence="2 3" key="1">
    <citation type="submission" date="2017-02" db="EMBL/GenBank/DDBJ databases">
        <title>Chromobacterium haemolyticum H5244.</title>
        <authorList>
            <person name="Gulvik C.A."/>
        </authorList>
    </citation>
    <scope>NUCLEOTIDE SEQUENCE [LARGE SCALE GENOMIC DNA]</scope>
    <source>
        <strain evidence="2 3">H5244</strain>
    </source>
</reference>
<keyword evidence="1" id="KW-0472">Membrane</keyword>
<dbReference type="EMBL" id="MUKV01000004">
    <property type="protein sequence ID" value="OQS42781.1"/>
    <property type="molecule type" value="Genomic_DNA"/>
</dbReference>
<feature type="transmembrane region" description="Helical" evidence="1">
    <location>
        <begin position="40"/>
        <end position="57"/>
    </location>
</feature>
<sequence length="97" mass="11281">MQSSVIALLIIALAAANLPFLTQKVGGVWKVANKHFGWRFLELMALYLLVGGFAYLLESRLMPVQPQNWQFYVTTLSLFLVFAFPGYVYRYFWRRRG</sequence>
<dbReference type="InterPro" id="IPR016768">
    <property type="entry name" value="UCP019883"/>
</dbReference>